<dbReference type="EMBL" id="JAHRHJ020000009">
    <property type="protein sequence ID" value="KAH9301373.1"/>
    <property type="molecule type" value="Genomic_DNA"/>
</dbReference>
<proteinExistence type="predicted"/>
<dbReference type="Proteomes" id="UP000824469">
    <property type="component" value="Unassembled WGS sequence"/>
</dbReference>
<keyword evidence="2" id="KW-1185">Reference proteome</keyword>
<organism evidence="1 2">
    <name type="scientific">Taxus chinensis</name>
    <name type="common">Chinese yew</name>
    <name type="synonym">Taxus wallichiana var. chinensis</name>
    <dbReference type="NCBI Taxonomy" id="29808"/>
    <lineage>
        <taxon>Eukaryota</taxon>
        <taxon>Viridiplantae</taxon>
        <taxon>Streptophyta</taxon>
        <taxon>Embryophyta</taxon>
        <taxon>Tracheophyta</taxon>
        <taxon>Spermatophyta</taxon>
        <taxon>Pinopsida</taxon>
        <taxon>Pinidae</taxon>
        <taxon>Conifers II</taxon>
        <taxon>Cupressales</taxon>
        <taxon>Taxaceae</taxon>
        <taxon>Taxus</taxon>
    </lineage>
</organism>
<sequence length="134" mass="14959">DFNLQNLTIEDEEDNDASNVLDSDIGNLGKEKDKVIEEMNVKNLSANVTLPILPVNEPYIADKGVTPLSSLVSLCDPDLNLVSLEISLPINPDENVNPNWGEGWKMVNYKKRGKYGIVPLNMFLRSYKGKYFGS</sequence>
<feature type="non-terminal residue" evidence="1">
    <location>
        <position position="1"/>
    </location>
</feature>
<accession>A0AA38FGE1</accession>
<name>A0AA38FGE1_TAXCH</name>
<evidence type="ECO:0000313" key="2">
    <source>
        <dbReference type="Proteomes" id="UP000824469"/>
    </source>
</evidence>
<evidence type="ECO:0000313" key="1">
    <source>
        <dbReference type="EMBL" id="KAH9301373.1"/>
    </source>
</evidence>
<comment type="caution">
    <text evidence="1">The sequence shown here is derived from an EMBL/GenBank/DDBJ whole genome shotgun (WGS) entry which is preliminary data.</text>
</comment>
<dbReference type="AlphaFoldDB" id="A0AA38FGE1"/>
<protein>
    <submittedName>
        <fullName evidence="1">Uncharacterized protein</fullName>
    </submittedName>
</protein>
<gene>
    <name evidence="1" type="ORF">KI387_012956</name>
</gene>
<reference evidence="1 2" key="1">
    <citation type="journal article" date="2021" name="Nat. Plants">
        <title>The Taxus genome provides insights into paclitaxel biosynthesis.</title>
        <authorList>
            <person name="Xiong X."/>
            <person name="Gou J."/>
            <person name="Liao Q."/>
            <person name="Li Y."/>
            <person name="Zhou Q."/>
            <person name="Bi G."/>
            <person name="Li C."/>
            <person name="Du R."/>
            <person name="Wang X."/>
            <person name="Sun T."/>
            <person name="Guo L."/>
            <person name="Liang H."/>
            <person name="Lu P."/>
            <person name="Wu Y."/>
            <person name="Zhang Z."/>
            <person name="Ro D.K."/>
            <person name="Shang Y."/>
            <person name="Huang S."/>
            <person name="Yan J."/>
        </authorList>
    </citation>
    <scope>NUCLEOTIDE SEQUENCE [LARGE SCALE GENOMIC DNA]</scope>
    <source>
        <strain evidence="1">Ta-2019</strain>
    </source>
</reference>